<evidence type="ECO:0000313" key="3">
    <source>
        <dbReference type="EMBL" id="RJG07840.1"/>
    </source>
</evidence>
<feature type="region of interest" description="Disordered" evidence="1">
    <location>
        <begin position="30"/>
        <end position="57"/>
    </location>
</feature>
<evidence type="ECO:0008006" key="5">
    <source>
        <dbReference type="Google" id="ProtNLM"/>
    </source>
</evidence>
<feature type="chain" id="PRO_5019381661" description="Cobalt-zinc-cadmium resistance protein" evidence="2">
    <location>
        <begin position="21"/>
        <end position="115"/>
    </location>
</feature>
<dbReference type="Proteomes" id="UP000285190">
    <property type="component" value="Unassembled WGS sequence"/>
</dbReference>
<keyword evidence="2" id="KW-0732">Signal</keyword>
<evidence type="ECO:0000256" key="2">
    <source>
        <dbReference type="SAM" id="SignalP"/>
    </source>
</evidence>
<reference evidence="3 4" key="1">
    <citation type="submission" date="2018-09" db="EMBL/GenBank/DDBJ databases">
        <authorList>
            <person name="Zhu H."/>
        </authorList>
    </citation>
    <scope>NUCLEOTIDE SEQUENCE [LARGE SCALE GENOMIC DNA]</scope>
    <source>
        <strain evidence="3 4">K2R10-39</strain>
    </source>
</reference>
<accession>A0A418X5Y1</accession>
<sequence>MKKFLLILLLAILPLQYTWAAAAAYCEHEKEVQASHPGHHPHEHQTVDGDSDDQGKVNKVHSDCGVCQFSAQASFLTTFPAGVPPGDIGHAVRLPDFYSSHIPDGPQKPNWQLVA</sequence>
<name>A0A418X5Y1_9BURK</name>
<keyword evidence="4" id="KW-1185">Reference proteome</keyword>
<comment type="caution">
    <text evidence="3">The sequence shown here is derived from an EMBL/GenBank/DDBJ whole genome shotgun (WGS) entry which is preliminary data.</text>
</comment>
<feature type="signal peptide" evidence="2">
    <location>
        <begin position="1"/>
        <end position="20"/>
    </location>
</feature>
<evidence type="ECO:0000313" key="4">
    <source>
        <dbReference type="Proteomes" id="UP000285190"/>
    </source>
</evidence>
<proteinExistence type="predicted"/>
<dbReference type="EMBL" id="QYUN01000002">
    <property type="protein sequence ID" value="RJG07840.1"/>
    <property type="molecule type" value="Genomic_DNA"/>
</dbReference>
<protein>
    <recommendedName>
        <fullName evidence="5">Cobalt-zinc-cadmium resistance protein</fullName>
    </recommendedName>
</protein>
<dbReference type="AlphaFoldDB" id="A0A418X5Y1"/>
<dbReference type="OrthoDB" id="6717343at2"/>
<organism evidence="3 4">
    <name type="scientific">Noviherbaspirillum cavernae</name>
    <dbReference type="NCBI Taxonomy" id="2320862"/>
    <lineage>
        <taxon>Bacteria</taxon>
        <taxon>Pseudomonadati</taxon>
        <taxon>Pseudomonadota</taxon>
        <taxon>Betaproteobacteria</taxon>
        <taxon>Burkholderiales</taxon>
        <taxon>Oxalobacteraceae</taxon>
        <taxon>Noviherbaspirillum</taxon>
    </lineage>
</organism>
<evidence type="ECO:0000256" key="1">
    <source>
        <dbReference type="SAM" id="MobiDB-lite"/>
    </source>
</evidence>
<gene>
    <name evidence="3" type="ORF">D3870_04890</name>
</gene>
<feature type="compositionally biased region" description="Basic and acidic residues" evidence="1">
    <location>
        <begin position="43"/>
        <end position="57"/>
    </location>
</feature>